<dbReference type="PANTHER" id="PTHR15192">
    <property type="entry name" value="PROTEIN CBG05349"/>
    <property type="match status" value="1"/>
</dbReference>
<dbReference type="OrthoDB" id="412005at2759"/>
<dbReference type="Proteomes" id="UP000828390">
    <property type="component" value="Unassembled WGS sequence"/>
</dbReference>
<accession>A0A9D4CEH0</accession>
<dbReference type="EMBL" id="JAIWYP010000013">
    <property type="protein sequence ID" value="KAH3722101.1"/>
    <property type="molecule type" value="Genomic_DNA"/>
</dbReference>
<keyword evidence="2" id="KW-1185">Reference proteome</keyword>
<dbReference type="Gene3D" id="3.50.50.60">
    <property type="entry name" value="FAD/NAD(P)-binding domain"/>
    <property type="match status" value="1"/>
</dbReference>
<dbReference type="InterPro" id="IPR029731">
    <property type="entry name" value="OSGIN1/2"/>
</dbReference>
<sequence>MPISCSKSQKCTDVVIIGNGPSGICLSYMLSGYRPYYTGQPHPNPMLNARLQEVDRNISLVEQDLEFLSEGLEGRSSNPVAVLFDALSHPDADQGADNPSLLRWRYEENHMVEHMVLGKSKPGGSWQAMEGSMQTLSLSSWMELPNLPFQKWLKSNHSSDRRKETNGDRATISDVCNYYTHFVNKMNIQNNFYNGYVVTSVKKVHTLKKTSGKEDKKCCCAEINGFPYFYEVKGYYTSPHSNDIGATKYETCEEFSICSKYVVLATGTFDVPNTLSVPGETLDFVSHSLHEFESVINQRDNLASNEPVMVVGAGLSAADAILISIQNQVPIYHAFRRGANDPSLILRKLPKNMYPEYHKVHMLMKGSEKSPFYKSFEKQGVVHIEPDKTVILKEHKKRTDETMSVKVSHVAVFIGSRPDLSFLPHEGRDLGVVKKYPIESKHNPIDIDPYSYQSMKELGLFTMGPLVGDNFVRFGQGGALGITNYLTCKSES</sequence>
<comment type="caution">
    <text evidence="1">The sequence shown here is derived from an EMBL/GenBank/DDBJ whole genome shotgun (WGS) entry which is preliminary data.</text>
</comment>
<evidence type="ECO:0000313" key="2">
    <source>
        <dbReference type="Proteomes" id="UP000828390"/>
    </source>
</evidence>
<proteinExistence type="predicted"/>
<dbReference type="AlphaFoldDB" id="A0A9D4CEH0"/>
<gene>
    <name evidence="1" type="ORF">DPMN_065053</name>
</gene>
<dbReference type="SUPFAM" id="SSF51905">
    <property type="entry name" value="FAD/NAD(P)-binding domain"/>
    <property type="match status" value="1"/>
</dbReference>
<reference evidence="1" key="2">
    <citation type="submission" date="2020-11" db="EMBL/GenBank/DDBJ databases">
        <authorList>
            <person name="McCartney M.A."/>
            <person name="Auch B."/>
            <person name="Kono T."/>
            <person name="Mallez S."/>
            <person name="Becker A."/>
            <person name="Gohl D.M."/>
            <person name="Silverstein K.A.T."/>
            <person name="Koren S."/>
            <person name="Bechman K.B."/>
            <person name="Herman A."/>
            <person name="Abrahante J.E."/>
            <person name="Garbe J."/>
        </authorList>
    </citation>
    <scope>NUCLEOTIDE SEQUENCE</scope>
    <source>
        <strain evidence="1">Duluth1</strain>
        <tissue evidence="1">Whole animal</tissue>
    </source>
</reference>
<protein>
    <submittedName>
        <fullName evidence="1">Uncharacterized protein</fullName>
    </submittedName>
</protein>
<reference evidence="1" key="1">
    <citation type="journal article" date="2019" name="bioRxiv">
        <title>The Genome of the Zebra Mussel, Dreissena polymorpha: A Resource for Invasive Species Research.</title>
        <authorList>
            <person name="McCartney M.A."/>
            <person name="Auch B."/>
            <person name="Kono T."/>
            <person name="Mallez S."/>
            <person name="Zhang Y."/>
            <person name="Obille A."/>
            <person name="Becker A."/>
            <person name="Abrahante J.E."/>
            <person name="Garbe J."/>
            <person name="Badalamenti J.P."/>
            <person name="Herman A."/>
            <person name="Mangelson H."/>
            <person name="Liachko I."/>
            <person name="Sullivan S."/>
            <person name="Sone E.D."/>
            <person name="Koren S."/>
            <person name="Silverstein K.A.T."/>
            <person name="Beckman K.B."/>
            <person name="Gohl D.M."/>
        </authorList>
    </citation>
    <scope>NUCLEOTIDE SEQUENCE</scope>
    <source>
        <strain evidence="1">Duluth1</strain>
        <tissue evidence="1">Whole animal</tissue>
    </source>
</reference>
<dbReference type="InterPro" id="IPR036188">
    <property type="entry name" value="FAD/NAD-bd_sf"/>
</dbReference>
<dbReference type="Pfam" id="PF13738">
    <property type="entry name" value="Pyr_redox_3"/>
    <property type="match status" value="1"/>
</dbReference>
<dbReference type="PANTHER" id="PTHR15192:SF8">
    <property type="entry name" value="FAD_NAD(P)-BINDING DOMAIN-CONTAINING PROTEIN"/>
    <property type="match status" value="1"/>
</dbReference>
<evidence type="ECO:0000313" key="1">
    <source>
        <dbReference type="EMBL" id="KAH3722101.1"/>
    </source>
</evidence>
<organism evidence="1 2">
    <name type="scientific">Dreissena polymorpha</name>
    <name type="common">Zebra mussel</name>
    <name type="synonym">Mytilus polymorpha</name>
    <dbReference type="NCBI Taxonomy" id="45954"/>
    <lineage>
        <taxon>Eukaryota</taxon>
        <taxon>Metazoa</taxon>
        <taxon>Spiralia</taxon>
        <taxon>Lophotrochozoa</taxon>
        <taxon>Mollusca</taxon>
        <taxon>Bivalvia</taxon>
        <taxon>Autobranchia</taxon>
        <taxon>Heteroconchia</taxon>
        <taxon>Euheterodonta</taxon>
        <taxon>Imparidentia</taxon>
        <taxon>Neoheterodontei</taxon>
        <taxon>Myida</taxon>
        <taxon>Dreissenoidea</taxon>
        <taxon>Dreissenidae</taxon>
        <taxon>Dreissena</taxon>
    </lineage>
</organism>
<name>A0A9D4CEH0_DREPO</name>